<feature type="region of interest" description="Disordered" evidence="13">
    <location>
        <begin position="972"/>
        <end position="1014"/>
    </location>
</feature>
<dbReference type="PANTHER" id="PTHR43523">
    <property type="entry name" value="GLUCOSE-1-PHOSPHATE ADENYLYLTRANSFERASE-RELATED"/>
    <property type="match status" value="1"/>
</dbReference>
<evidence type="ECO:0000256" key="8">
    <source>
        <dbReference type="ARBA" id="ARBA00022741"/>
    </source>
</evidence>
<dbReference type="HAMAP" id="MF_00736">
    <property type="entry name" value="Ribosomal_uL11"/>
    <property type="match status" value="1"/>
</dbReference>
<gene>
    <name evidence="15" type="ORF">C2E20_1432</name>
</gene>
<dbReference type="Gene3D" id="1.10.10.250">
    <property type="entry name" value="Ribosomal protein L11, C-terminal domain"/>
    <property type="match status" value="1"/>
</dbReference>
<dbReference type="PANTHER" id="PTHR43523:SF12">
    <property type="entry name" value="GLUCOSE-1-PHOSPHATE ADENYLYLTRANSFERASE LARGE SUBUNIT 1, CHLOROPLASTIC-RELATED"/>
    <property type="match status" value="1"/>
</dbReference>
<dbReference type="InterPro" id="IPR001584">
    <property type="entry name" value="Integrase_cat-core"/>
</dbReference>
<dbReference type="STRING" id="554055.A0A2P6VMK2"/>
<dbReference type="GO" id="GO:0003735">
    <property type="term" value="F:structural constituent of ribosome"/>
    <property type="evidence" value="ECO:0007669"/>
    <property type="project" value="InterPro"/>
</dbReference>
<keyword evidence="11 12" id="KW-0687">Ribonucleoprotein</keyword>
<keyword evidence="5" id="KW-0021">Allosteric enzyme</keyword>
<feature type="domain" description="Integrase catalytic" evidence="14">
    <location>
        <begin position="783"/>
        <end position="949"/>
    </location>
</feature>
<comment type="catalytic activity">
    <reaction evidence="1">
        <text>alpha-D-glucose 1-phosphate + ATP + H(+) = ADP-alpha-D-glucose + diphosphate</text>
        <dbReference type="Rhea" id="RHEA:12120"/>
        <dbReference type="ChEBI" id="CHEBI:15378"/>
        <dbReference type="ChEBI" id="CHEBI:30616"/>
        <dbReference type="ChEBI" id="CHEBI:33019"/>
        <dbReference type="ChEBI" id="CHEBI:57498"/>
        <dbReference type="ChEBI" id="CHEBI:58601"/>
        <dbReference type="EC" id="2.7.7.27"/>
    </reaction>
</comment>
<dbReference type="SUPFAM" id="SSF53098">
    <property type="entry name" value="Ribonuclease H-like"/>
    <property type="match status" value="1"/>
</dbReference>
<dbReference type="InterPro" id="IPR036796">
    <property type="entry name" value="Ribosomal_uL11_N_sf"/>
</dbReference>
<evidence type="ECO:0000256" key="6">
    <source>
        <dbReference type="ARBA" id="ARBA00022679"/>
    </source>
</evidence>
<dbReference type="InterPro" id="IPR011004">
    <property type="entry name" value="Trimer_LpxA-like_sf"/>
</dbReference>
<dbReference type="Proteomes" id="UP000239649">
    <property type="component" value="Unassembled WGS sequence"/>
</dbReference>
<evidence type="ECO:0000256" key="5">
    <source>
        <dbReference type="ARBA" id="ARBA00022533"/>
    </source>
</evidence>
<dbReference type="InterPro" id="IPR011831">
    <property type="entry name" value="ADP-Glc_PPase"/>
</dbReference>
<dbReference type="EMBL" id="LHPF02000002">
    <property type="protein sequence ID" value="PSC75310.1"/>
    <property type="molecule type" value="Genomic_DNA"/>
</dbReference>
<dbReference type="InterPro" id="IPR005835">
    <property type="entry name" value="NTP_transferase_dom"/>
</dbReference>
<dbReference type="GO" id="GO:0005524">
    <property type="term" value="F:ATP binding"/>
    <property type="evidence" value="ECO:0007669"/>
    <property type="project" value="UniProtKB-KW"/>
</dbReference>
<keyword evidence="6" id="KW-0808">Transferase</keyword>
<dbReference type="GO" id="GO:0015074">
    <property type="term" value="P:DNA integration"/>
    <property type="evidence" value="ECO:0007669"/>
    <property type="project" value="InterPro"/>
</dbReference>
<evidence type="ECO:0000256" key="9">
    <source>
        <dbReference type="ARBA" id="ARBA00022840"/>
    </source>
</evidence>
<evidence type="ECO:0000256" key="4">
    <source>
        <dbReference type="ARBA" id="ARBA00012460"/>
    </source>
</evidence>
<dbReference type="Gene3D" id="3.30.420.10">
    <property type="entry name" value="Ribonuclease H-like superfamily/Ribonuclease H"/>
    <property type="match status" value="1"/>
</dbReference>
<dbReference type="Pfam" id="PF03946">
    <property type="entry name" value="Ribosomal_L11_N"/>
    <property type="match status" value="1"/>
</dbReference>
<comment type="caution">
    <text evidence="15">The sequence shown here is derived from an EMBL/GenBank/DDBJ whole genome shotgun (WGS) entry which is preliminary data.</text>
</comment>
<evidence type="ECO:0000256" key="10">
    <source>
        <dbReference type="ARBA" id="ARBA00022980"/>
    </source>
</evidence>
<keyword evidence="16" id="KW-1185">Reference proteome</keyword>
<accession>A0A2P6VMK2</accession>
<dbReference type="Gene3D" id="3.30.1550.10">
    <property type="entry name" value="Ribosomal protein L11/L12, N-terminal domain"/>
    <property type="match status" value="1"/>
</dbReference>
<dbReference type="InterPro" id="IPR000911">
    <property type="entry name" value="Ribosomal_uL11"/>
</dbReference>
<dbReference type="InterPro" id="IPR036769">
    <property type="entry name" value="Ribosomal_uL11_C_sf"/>
</dbReference>
<proteinExistence type="inferred from homology"/>
<evidence type="ECO:0000259" key="14">
    <source>
        <dbReference type="PROSITE" id="PS50994"/>
    </source>
</evidence>
<dbReference type="Pfam" id="PF00298">
    <property type="entry name" value="Ribosomal_L11"/>
    <property type="match status" value="1"/>
</dbReference>
<dbReference type="Gene3D" id="2.160.10.10">
    <property type="entry name" value="Hexapeptide repeat proteins"/>
    <property type="match status" value="1"/>
</dbReference>
<keyword evidence="9" id="KW-0067">ATP-binding</keyword>
<dbReference type="Pfam" id="PF00483">
    <property type="entry name" value="NTP_transferase"/>
    <property type="match status" value="1"/>
</dbReference>
<evidence type="ECO:0000256" key="13">
    <source>
        <dbReference type="SAM" id="MobiDB-lite"/>
    </source>
</evidence>
<protein>
    <recommendedName>
        <fullName evidence="4">glucose-1-phosphate adenylyltransferase</fullName>
        <ecNumber evidence="4">2.7.7.27</ecNumber>
    </recommendedName>
</protein>
<dbReference type="GO" id="GO:0008878">
    <property type="term" value="F:glucose-1-phosphate adenylyltransferase activity"/>
    <property type="evidence" value="ECO:0007669"/>
    <property type="project" value="UniProtKB-EC"/>
</dbReference>
<comment type="similarity">
    <text evidence="2">Belongs to the bacterial/plant glucose-1-phosphate adenylyltransferase family.</text>
</comment>
<dbReference type="OrthoDB" id="424572at2759"/>
<feature type="region of interest" description="Disordered" evidence="13">
    <location>
        <begin position="171"/>
        <end position="231"/>
    </location>
</feature>
<dbReference type="FunFam" id="3.30.1550.10:FF:000002">
    <property type="entry name" value="60S ribosomal protein L12"/>
    <property type="match status" value="1"/>
</dbReference>
<evidence type="ECO:0000256" key="2">
    <source>
        <dbReference type="ARBA" id="ARBA00010443"/>
    </source>
</evidence>
<dbReference type="InterPro" id="IPR020785">
    <property type="entry name" value="Ribosomal_uL11_CS"/>
</dbReference>
<dbReference type="Gene3D" id="3.90.550.10">
    <property type="entry name" value="Spore Coat Polysaccharide Biosynthesis Protein SpsA, Chain A"/>
    <property type="match status" value="1"/>
</dbReference>
<evidence type="ECO:0000313" key="16">
    <source>
        <dbReference type="Proteomes" id="UP000239649"/>
    </source>
</evidence>
<dbReference type="GO" id="GO:0003676">
    <property type="term" value="F:nucleic acid binding"/>
    <property type="evidence" value="ECO:0007669"/>
    <property type="project" value="InterPro"/>
</dbReference>
<dbReference type="InterPro" id="IPR012337">
    <property type="entry name" value="RNaseH-like_sf"/>
</dbReference>
<dbReference type="PROSITE" id="PS00359">
    <property type="entry name" value="RIBOSOMAL_L11"/>
    <property type="match status" value="1"/>
</dbReference>
<dbReference type="Pfam" id="PF25247">
    <property type="entry name" value="LbH_GLGC"/>
    <property type="match status" value="1"/>
</dbReference>
<dbReference type="InterPro" id="IPR036397">
    <property type="entry name" value="RNaseH_sf"/>
</dbReference>
<comment type="similarity">
    <text evidence="3 12">Belongs to the universal ribosomal protein uL11 family.</text>
</comment>
<dbReference type="InterPro" id="IPR029044">
    <property type="entry name" value="Nucleotide-diphossugar_trans"/>
</dbReference>
<evidence type="ECO:0000256" key="7">
    <source>
        <dbReference type="ARBA" id="ARBA00022695"/>
    </source>
</evidence>
<evidence type="ECO:0000256" key="3">
    <source>
        <dbReference type="ARBA" id="ARBA00010537"/>
    </source>
</evidence>
<keyword evidence="7 15" id="KW-0548">Nucleotidyltransferase</keyword>
<evidence type="ECO:0000256" key="12">
    <source>
        <dbReference type="RuleBase" id="RU003978"/>
    </source>
</evidence>
<dbReference type="InterPro" id="IPR020784">
    <property type="entry name" value="Ribosomal_uL11_N"/>
</dbReference>
<dbReference type="SUPFAM" id="SSF54747">
    <property type="entry name" value="Ribosomal L11/L12e N-terminal domain"/>
    <property type="match status" value="1"/>
</dbReference>
<dbReference type="InterPro" id="IPR020783">
    <property type="entry name" value="Ribosomal_uL11_C"/>
</dbReference>
<keyword evidence="8" id="KW-0547">Nucleotide-binding</keyword>
<evidence type="ECO:0000256" key="1">
    <source>
        <dbReference type="ARBA" id="ARBA00000956"/>
    </source>
</evidence>
<dbReference type="SUPFAM" id="SSF53448">
    <property type="entry name" value="Nucleotide-diphospho-sugar transferases"/>
    <property type="match status" value="1"/>
</dbReference>
<sequence length="1506" mass="161659">MPPKFDPSDIIEVYVRATGGEVGAASSLAPKIGPLGLSPKKIGEDIAKETSKEWKGLRVTVKLTVQNRQAKCTVIPSAAALVIKALKEPVRDRKKEKNIQHNGNLVMDDIYEVARIMRDRSCAADFAGTVKEMLGTCVSVGCTVEHEDPRDIQKKIDDGEIVCPEASAHRQPIRAAKAGGEQQSGPSVPRGSVVPSAQAAPQQAPQASKPSAQADADVSQGHTQPLGKGEMSKTVRAVILAGGETKNPLTKYRAMPAVPLGSSLLMVDVPLNNCLRSGVNKIYVLTQFQSHTLNSHIAASYPPMKLGAPDMQAWVDVLAAQQTVTERQWYQGSADAVRKNLDELRDEARGITPATDYIILSGSAVYNMDFAKLVAFHRAKNADVTIAMHPVGDTDARTKGLAQVHPSSCKVMKFVEKPGQDDLSSFRRDSAKAAPGQEYLANMGIYVFKREALFKLVDRPQLVHIGHHVIPNALAQEMKVYAYQHDGYWHDVSNLKDFFETNIDLAESESSPIDGMVGRKGSALPPAIMHNVELDRVIVGDGSVLQGCKITNSVLGESSYVGRGTRIEHSLLLGNGAWMSDVQRREAQDEGRRVYGVGENCYLRRCVVDENATIGSNVQIINKSGLKEADRSQDSGFMVQDGIVVIMRNAVIPDGVPKELSNRLLRQFHLEKTIDGKEVLLRSVSRNDELGIAVSRKVLVVAAEEVPAFFAKHHGIQGQGWNSPARLFHHLHHAVPTQLMPAPGGQPRLVHGAEGFTVETAKAWCTECPVRADMAAKKPAEKRVVHPIVAIMTLMHLAADLIDLGAGRDERYRYVLVVIDVFSRYCWLYPLASKTTIGVARHLYFQFMRTQVPAKLQTDNGLEFCGKEVKELCELFNVRHAKSMPGHPETNGCVERKNRELKNKIRALLMACPLFDWAFHVLTVMQMVNNSPTSALGGMAPTKALFGTLPSNMNLPLLDDIVRLLGFTSSAEANDADTPPAPATRKGSAAQPKRRRTLSELVLPSDSEDEASDDAALDEATLQIAATASPLGRRSTRTNAGGRLSQLVADELLDEAGEVPTRALPQRATAMRSPSGKRRAATSLLDQLAAIAAECDAADELDKVDDSSDGAGTSADAEAAAILTAHHGAHQEQVLALHVRNRQRIRSQGGKGGAEFDIGDAVLLKPASMGKVGTSTIQRKRLTCRVVGVAEQTGKYHLRCNTGLLKGTYGGGEVLRPAPAESAAELNFAADADSSEAPLVTLTAAEAPWLLEPLESSAVAASEEPPPPACHFKEEQEAQVQRLAAPSCPSTPPARAAASAVAHSPCFMPSVPHQAGTAAAVVAPHFASVQLAGSCRPSPFRLDSRQSCPWAAPLAAPAAAPPQHAASAHALNTLPPPAAADAAACERSTSVASWLSGWARMEAQQRSSSSATAELAVDVGLPLRRAAAASGGDRRGSAPPIVAGGVCKRTRRSIPLVQNERLDSLMLEALLAEREQSLLAAVRQLQQLRAERRLAQHAEPGAALLP</sequence>
<dbReference type="SMART" id="SM00649">
    <property type="entry name" value="RL11"/>
    <property type="match status" value="1"/>
</dbReference>
<name>A0A2P6VMK2_9CHLO</name>
<evidence type="ECO:0000313" key="15">
    <source>
        <dbReference type="EMBL" id="PSC75310.1"/>
    </source>
</evidence>
<evidence type="ECO:0000256" key="11">
    <source>
        <dbReference type="ARBA" id="ARBA00023274"/>
    </source>
</evidence>
<dbReference type="EC" id="2.7.7.27" evidence="4"/>
<dbReference type="InterPro" id="IPR005836">
    <property type="entry name" value="ADP_Glu_pyroP_CS"/>
</dbReference>
<organism evidence="15 16">
    <name type="scientific">Micractinium conductrix</name>
    <dbReference type="NCBI Taxonomy" id="554055"/>
    <lineage>
        <taxon>Eukaryota</taxon>
        <taxon>Viridiplantae</taxon>
        <taxon>Chlorophyta</taxon>
        <taxon>core chlorophytes</taxon>
        <taxon>Trebouxiophyceae</taxon>
        <taxon>Chlorellales</taxon>
        <taxon>Chlorellaceae</taxon>
        <taxon>Chlorella clade</taxon>
        <taxon>Micractinium</taxon>
    </lineage>
</organism>
<keyword evidence="10 12" id="KW-0689">Ribosomal protein</keyword>
<dbReference type="SUPFAM" id="SSF51161">
    <property type="entry name" value="Trimeric LpxA-like enzymes"/>
    <property type="match status" value="1"/>
</dbReference>
<dbReference type="PROSITE" id="PS50994">
    <property type="entry name" value="INTEGRASE"/>
    <property type="match status" value="1"/>
</dbReference>
<dbReference type="GO" id="GO:0005840">
    <property type="term" value="C:ribosome"/>
    <property type="evidence" value="ECO:0007669"/>
    <property type="project" value="UniProtKB-KW"/>
</dbReference>
<dbReference type="CDD" id="cd04651">
    <property type="entry name" value="LbH_G1P_AT_C"/>
    <property type="match status" value="1"/>
</dbReference>
<dbReference type="GO" id="GO:1990904">
    <property type="term" value="C:ribonucleoprotein complex"/>
    <property type="evidence" value="ECO:0007669"/>
    <property type="project" value="UniProtKB-KW"/>
</dbReference>
<dbReference type="SUPFAM" id="SSF46906">
    <property type="entry name" value="Ribosomal protein L11, C-terminal domain"/>
    <property type="match status" value="1"/>
</dbReference>
<reference evidence="15 16" key="1">
    <citation type="journal article" date="2018" name="Plant J.">
        <title>Genome sequences of Chlorella sorokiniana UTEX 1602 and Micractinium conductrix SAG 241.80: implications to maltose excretion by a green alga.</title>
        <authorList>
            <person name="Arriola M.B."/>
            <person name="Velmurugan N."/>
            <person name="Zhang Y."/>
            <person name="Plunkett M.H."/>
            <person name="Hondzo H."/>
            <person name="Barney B.M."/>
        </authorList>
    </citation>
    <scope>NUCLEOTIDE SEQUENCE [LARGE SCALE GENOMIC DNA]</scope>
    <source>
        <strain evidence="15 16">SAG 241.80</strain>
    </source>
</reference>
<feature type="compositionally biased region" description="Low complexity" evidence="13">
    <location>
        <begin position="195"/>
        <end position="214"/>
    </location>
</feature>
<dbReference type="GO" id="GO:0005978">
    <property type="term" value="P:glycogen biosynthetic process"/>
    <property type="evidence" value="ECO:0007669"/>
    <property type="project" value="InterPro"/>
</dbReference>
<dbReference type="PROSITE" id="PS00809">
    <property type="entry name" value="ADP_GLC_PYROPHOSPH_2"/>
    <property type="match status" value="1"/>
</dbReference>
<dbReference type="Pfam" id="PF00665">
    <property type="entry name" value="rve"/>
    <property type="match status" value="1"/>
</dbReference>
<dbReference type="FunFam" id="1.10.10.250:FF:000002">
    <property type="entry name" value="60S ribosomal protein L12"/>
    <property type="match status" value="1"/>
</dbReference>
<dbReference type="GO" id="GO:0006412">
    <property type="term" value="P:translation"/>
    <property type="evidence" value="ECO:0007669"/>
    <property type="project" value="InterPro"/>
</dbReference>